<reference evidence="3 4" key="1">
    <citation type="submission" date="2024-03" db="EMBL/GenBank/DDBJ databases">
        <authorList>
            <person name="Martinez-Hernandez J."/>
        </authorList>
    </citation>
    <scope>NUCLEOTIDE SEQUENCE [LARGE SCALE GENOMIC DNA]</scope>
</reference>
<keyword evidence="2" id="KW-0560">Oxidoreductase</keyword>
<evidence type="ECO:0000256" key="1">
    <source>
        <dbReference type="ARBA" id="ARBA00006484"/>
    </source>
</evidence>
<dbReference type="InterPro" id="IPR051019">
    <property type="entry name" value="VLCFA-Steroid_DH"/>
</dbReference>
<dbReference type="GO" id="GO:0005783">
    <property type="term" value="C:endoplasmic reticulum"/>
    <property type="evidence" value="ECO:0007669"/>
    <property type="project" value="TreeGrafter"/>
</dbReference>
<evidence type="ECO:0000313" key="4">
    <source>
        <dbReference type="Proteomes" id="UP001497480"/>
    </source>
</evidence>
<proteinExistence type="inferred from homology"/>
<dbReference type="PANTHER" id="PTHR43899">
    <property type="entry name" value="RH59310P"/>
    <property type="match status" value="1"/>
</dbReference>
<organism evidence="3 4">
    <name type="scientific">Lupinus luteus</name>
    <name type="common">European yellow lupine</name>
    <dbReference type="NCBI Taxonomy" id="3873"/>
    <lineage>
        <taxon>Eukaryota</taxon>
        <taxon>Viridiplantae</taxon>
        <taxon>Streptophyta</taxon>
        <taxon>Embryophyta</taxon>
        <taxon>Tracheophyta</taxon>
        <taxon>Spermatophyta</taxon>
        <taxon>Magnoliopsida</taxon>
        <taxon>eudicotyledons</taxon>
        <taxon>Gunneridae</taxon>
        <taxon>Pentapetalae</taxon>
        <taxon>rosids</taxon>
        <taxon>fabids</taxon>
        <taxon>Fabales</taxon>
        <taxon>Fabaceae</taxon>
        <taxon>Papilionoideae</taxon>
        <taxon>50 kb inversion clade</taxon>
        <taxon>genistoids sensu lato</taxon>
        <taxon>core genistoids</taxon>
        <taxon>Genisteae</taxon>
        <taxon>Lupinus</taxon>
    </lineage>
</organism>
<comment type="caution">
    <text evidence="3">The sequence shown here is derived from an EMBL/GenBank/DDBJ whole genome shotgun (WGS) entry which is preliminary data.</text>
</comment>
<sequence>MEDNVRMNRSRVGMGYLLTWLKFFHEVNEELLRNLIKVNIEGTTKVTQVVLNGMLKRK</sequence>
<name>A0AAV1X9Y8_LUPLU</name>
<dbReference type="EMBL" id="CAXHTB010000013">
    <property type="protein sequence ID" value="CAL0318571.1"/>
    <property type="molecule type" value="Genomic_DNA"/>
</dbReference>
<dbReference type="Proteomes" id="UP001497480">
    <property type="component" value="Unassembled WGS sequence"/>
</dbReference>
<dbReference type="PANTHER" id="PTHR43899:SF13">
    <property type="entry name" value="RH59310P"/>
    <property type="match status" value="1"/>
</dbReference>
<evidence type="ECO:0000256" key="2">
    <source>
        <dbReference type="ARBA" id="ARBA00023002"/>
    </source>
</evidence>
<protein>
    <submittedName>
        <fullName evidence="3">Uncharacterized protein</fullName>
    </submittedName>
</protein>
<gene>
    <name evidence="3" type="ORF">LLUT_LOCUS19631</name>
</gene>
<evidence type="ECO:0000313" key="3">
    <source>
        <dbReference type="EMBL" id="CAL0318571.1"/>
    </source>
</evidence>
<keyword evidence="4" id="KW-1185">Reference proteome</keyword>
<dbReference type="GO" id="GO:0045703">
    <property type="term" value="F:ketoreductase activity"/>
    <property type="evidence" value="ECO:0007669"/>
    <property type="project" value="TreeGrafter"/>
</dbReference>
<comment type="similarity">
    <text evidence="1">Belongs to the short-chain dehydrogenases/reductases (SDR) family.</text>
</comment>
<accession>A0AAV1X9Y8</accession>
<dbReference type="AlphaFoldDB" id="A0AAV1X9Y8"/>